<evidence type="ECO:0000313" key="3">
    <source>
        <dbReference type="Proteomes" id="UP000494106"/>
    </source>
</evidence>
<comment type="caution">
    <text evidence="2">The sequence shown here is derived from an EMBL/GenBank/DDBJ whole genome shotgun (WGS) entry which is preliminary data.</text>
</comment>
<reference evidence="2 3" key="1">
    <citation type="submission" date="2020-04" db="EMBL/GenBank/DDBJ databases">
        <authorList>
            <person name="Wallbank WR R."/>
            <person name="Pardo Diaz C."/>
            <person name="Kozak K."/>
            <person name="Martin S."/>
            <person name="Jiggins C."/>
            <person name="Moest M."/>
            <person name="Warren A I."/>
            <person name="Byers J.R.P. K."/>
            <person name="Montejo-Kovacevich G."/>
            <person name="Yen C E."/>
        </authorList>
    </citation>
    <scope>NUCLEOTIDE SEQUENCE [LARGE SCALE GENOMIC DNA]</scope>
</reference>
<dbReference type="InterPro" id="IPR007614">
    <property type="entry name" value="Retinin_C"/>
</dbReference>
<evidence type="ECO:0000256" key="1">
    <source>
        <dbReference type="SAM" id="SignalP"/>
    </source>
</evidence>
<keyword evidence="1" id="KW-0732">Signal</keyword>
<feature type="signal peptide" evidence="1">
    <location>
        <begin position="1"/>
        <end position="16"/>
    </location>
</feature>
<proteinExistence type="predicted"/>
<dbReference type="AlphaFoldDB" id="A0A8S1B1H2"/>
<dbReference type="Pfam" id="PF04527">
    <property type="entry name" value="Retinin_C"/>
    <property type="match status" value="1"/>
</dbReference>
<sequence>MLCALVLLATVALCSSHAVLPLVAPAHHGAVVASVPVHGYAGHGYGGYGFGGYGHGYGYGGLDGYGFGHGGHGIGGHGYTGYGLVGHGAHHVLKRSPHIVPVPVAHVAPVAQIAPVAVSHQSRLDVHSSPAVVYASVVQPDVAPVLHAAPLLHKSLVAAPLHFGGLYGAGAGYYGAGHLGYGHY</sequence>
<name>A0A8S1B1H2_ARCPL</name>
<gene>
    <name evidence="2" type="ORF">APLA_LOCUS13056</name>
</gene>
<dbReference type="EMBL" id="CADEBC010000550">
    <property type="protein sequence ID" value="CAB3251471.1"/>
    <property type="molecule type" value="Genomic_DNA"/>
</dbReference>
<accession>A0A8S1B1H2</accession>
<dbReference type="OrthoDB" id="7477819at2759"/>
<protein>
    <submittedName>
        <fullName evidence="2">Uncharacterized protein</fullName>
    </submittedName>
</protein>
<feature type="chain" id="PRO_5035737612" evidence="1">
    <location>
        <begin position="17"/>
        <end position="184"/>
    </location>
</feature>
<dbReference type="Proteomes" id="UP000494106">
    <property type="component" value="Unassembled WGS sequence"/>
</dbReference>
<organism evidence="2 3">
    <name type="scientific">Arctia plantaginis</name>
    <name type="common">Wood tiger moth</name>
    <name type="synonym">Phalaena plantaginis</name>
    <dbReference type="NCBI Taxonomy" id="874455"/>
    <lineage>
        <taxon>Eukaryota</taxon>
        <taxon>Metazoa</taxon>
        <taxon>Ecdysozoa</taxon>
        <taxon>Arthropoda</taxon>
        <taxon>Hexapoda</taxon>
        <taxon>Insecta</taxon>
        <taxon>Pterygota</taxon>
        <taxon>Neoptera</taxon>
        <taxon>Endopterygota</taxon>
        <taxon>Lepidoptera</taxon>
        <taxon>Glossata</taxon>
        <taxon>Ditrysia</taxon>
        <taxon>Noctuoidea</taxon>
        <taxon>Erebidae</taxon>
        <taxon>Arctiinae</taxon>
        <taxon>Arctia</taxon>
    </lineage>
</organism>
<evidence type="ECO:0000313" key="2">
    <source>
        <dbReference type="EMBL" id="CAB3251471.1"/>
    </source>
</evidence>
<keyword evidence="3" id="KW-1185">Reference proteome</keyword>